<dbReference type="PANTHER" id="PTHR38248:SF2">
    <property type="entry name" value="FUNK1 11"/>
    <property type="match status" value="1"/>
</dbReference>
<proteinExistence type="predicted"/>
<dbReference type="SUPFAM" id="SSF56112">
    <property type="entry name" value="Protein kinase-like (PK-like)"/>
    <property type="match status" value="1"/>
</dbReference>
<reference evidence="2 3" key="1">
    <citation type="submission" date="2021-08" db="EMBL/GenBank/DDBJ databases">
        <title>Draft Genome Sequence of Phanerochaete sordida strain YK-624.</title>
        <authorList>
            <person name="Mori T."/>
            <person name="Dohra H."/>
            <person name="Suzuki T."/>
            <person name="Kawagishi H."/>
            <person name="Hirai H."/>
        </authorList>
    </citation>
    <scope>NUCLEOTIDE SEQUENCE [LARGE SCALE GENOMIC DNA]</scope>
    <source>
        <strain evidence="2 3">YK-624</strain>
    </source>
</reference>
<dbReference type="EMBL" id="BPQB01000071">
    <property type="protein sequence ID" value="GJE97379.1"/>
    <property type="molecule type" value="Genomic_DNA"/>
</dbReference>
<keyword evidence="3" id="KW-1185">Reference proteome</keyword>
<protein>
    <recommendedName>
        <fullName evidence="1">Fungal-type protein kinase domain-containing protein</fullName>
    </recommendedName>
</protein>
<comment type="caution">
    <text evidence="2">The sequence shown here is derived from an EMBL/GenBank/DDBJ whole genome shotgun (WGS) entry which is preliminary data.</text>
</comment>
<sequence>MLADMHKLMRDDPARRFVYGFTLEDMQMRLWHVSRAGSFVSYSFDFATNPRYAISFFLPLLLATKTELGLDPTITLADTPRATAEATFDITVGEKTYRTQRLLSTAGGTRWWEVRALDGLGNEVGGALTLKDAWVEIGQPTEGEILRDATGTMKEEEKACFMRVAAESRVYVDGALDQTPVVVRCGGKVVDVRRPPAAGGGPARAAGGEGKIKMLFALPGLEDRMADIISSTKVHHRIVFDEVGKSIAELDSLQQVFECLGDAVEGLQALHARGWVHRGISEDSIAQVNGRGKLVRVEHAVKRGEECTPVTNTSPPYLTPIEVTRGEYLFATFPHTPPPTIAIPDISRAELRRRHAEFAARMQEAQAAAARAPQPAPPIRPRFAPNALHDLEAVFWLALRVLLCSSLRAPVGVAAADWGRCMETRREAAREVFGGEVRRRAMLASEACLAEVLRGLGPVLARIGAALECVRGELVRRYREVEVECRGVGDGDAAAGLHVKFRAWFFYVAGLLEREDIAINVHGEL</sequence>
<dbReference type="OrthoDB" id="2803741at2759"/>
<evidence type="ECO:0000313" key="3">
    <source>
        <dbReference type="Proteomes" id="UP000703269"/>
    </source>
</evidence>
<organism evidence="2 3">
    <name type="scientific">Phanerochaete sordida</name>
    <dbReference type="NCBI Taxonomy" id="48140"/>
    <lineage>
        <taxon>Eukaryota</taxon>
        <taxon>Fungi</taxon>
        <taxon>Dikarya</taxon>
        <taxon>Basidiomycota</taxon>
        <taxon>Agaricomycotina</taxon>
        <taxon>Agaricomycetes</taxon>
        <taxon>Polyporales</taxon>
        <taxon>Phanerochaetaceae</taxon>
        <taxon>Phanerochaete</taxon>
    </lineage>
</organism>
<dbReference type="InterPro" id="IPR040976">
    <property type="entry name" value="Pkinase_fungal"/>
</dbReference>
<dbReference type="Pfam" id="PF17667">
    <property type="entry name" value="Pkinase_fungal"/>
    <property type="match status" value="1"/>
</dbReference>
<accession>A0A9P3GNB2</accession>
<evidence type="ECO:0000313" key="2">
    <source>
        <dbReference type="EMBL" id="GJE97379.1"/>
    </source>
</evidence>
<dbReference type="Proteomes" id="UP000703269">
    <property type="component" value="Unassembled WGS sequence"/>
</dbReference>
<feature type="domain" description="Fungal-type protein kinase" evidence="1">
    <location>
        <begin position="4"/>
        <end position="400"/>
    </location>
</feature>
<dbReference type="PANTHER" id="PTHR38248">
    <property type="entry name" value="FUNK1 6"/>
    <property type="match status" value="1"/>
</dbReference>
<evidence type="ECO:0000259" key="1">
    <source>
        <dbReference type="Pfam" id="PF17667"/>
    </source>
</evidence>
<dbReference type="InterPro" id="IPR011009">
    <property type="entry name" value="Kinase-like_dom_sf"/>
</dbReference>
<name>A0A9P3GNB2_9APHY</name>
<dbReference type="AlphaFoldDB" id="A0A9P3GNB2"/>
<gene>
    <name evidence="2" type="ORF">PsYK624_135960</name>
</gene>